<keyword evidence="3" id="KW-1185">Reference proteome</keyword>
<comment type="caution">
    <text evidence="2">The sequence shown here is derived from an EMBL/GenBank/DDBJ whole genome shotgun (WGS) entry which is preliminary data.</text>
</comment>
<accession>A0A9D4T9F8</accession>
<evidence type="ECO:0000313" key="3">
    <source>
        <dbReference type="Proteomes" id="UP000821837"/>
    </source>
</evidence>
<dbReference type="Proteomes" id="UP000821837">
    <property type="component" value="Chromosome 1"/>
</dbReference>
<dbReference type="AlphaFoldDB" id="A0A9D4T9F8"/>
<protein>
    <submittedName>
        <fullName evidence="2">Uncharacterized protein</fullName>
    </submittedName>
</protein>
<feature type="chain" id="PRO_5039095777" evidence="1">
    <location>
        <begin position="22"/>
        <end position="70"/>
    </location>
</feature>
<reference evidence="2" key="1">
    <citation type="journal article" date="2020" name="Cell">
        <title>Large-Scale Comparative Analyses of Tick Genomes Elucidate Their Genetic Diversity and Vector Capacities.</title>
        <authorList>
            <consortium name="Tick Genome and Microbiome Consortium (TIGMIC)"/>
            <person name="Jia N."/>
            <person name="Wang J."/>
            <person name="Shi W."/>
            <person name="Du L."/>
            <person name="Sun Y."/>
            <person name="Zhan W."/>
            <person name="Jiang J.F."/>
            <person name="Wang Q."/>
            <person name="Zhang B."/>
            <person name="Ji P."/>
            <person name="Bell-Sakyi L."/>
            <person name="Cui X.M."/>
            <person name="Yuan T.T."/>
            <person name="Jiang B.G."/>
            <person name="Yang W.F."/>
            <person name="Lam T.T."/>
            <person name="Chang Q.C."/>
            <person name="Ding S.J."/>
            <person name="Wang X.J."/>
            <person name="Zhu J.G."/>
            <person name="Ruan X.D."/>
            <person name="Zhao L."/>
            <person name="Wei J.T."/>
            <person name="Ye R.Z."/>
            <person name="Que T.C."/>
            <person name="Du C.H."/>
            <person name="Zhou Y.H."/>
            <person name="Cheng J.X."/>
            <person name="Dai P.F."/>
            <person name="Guo W.B."/>
            <person name="Han X.H."/>
            <person name="Huang E.J."/>
            <person name="Li L.F."/>
            <person name="Wei W."/>
            <person name="Gao Y.C."/>
            <person name="Liu J.Z."/>
            <person name="Shao H.Z."/>
            <person name="Wang X."/>
            <person name="Wang C.C."/>
            <person name="Yang T.C."/>
            <person name="Huo Q.B."/>
            <person name="Li W."/>
            <person name="Chen H.Y."/>
            <person name="Chen S.E."/>
            <person name="Zhou L.G."/>
            <person name="Ni X.B."/>
            <person name="Tian J.H."/>
            <person name="Sheng Y."/>
            <person name="Liu T."/>
            <person name="Pan Y.S."/>
            <person name="Xia L.Y."/>
            <person name="Li J."/>
            <person name="Zhao F."/>
            <person name="Cao W.C."/>
        </authorList>
    </citation>
    <scope>NUCLEOTIDE SEQUENCE</scope>
    <source>
        <strain evidence="2">Rsan-2018</strain>
    </source>
</reference>
<evidence type="ECO:0000256" key="1">
    <source>
        <dbReference type="SAM" id="SignalP"/>
    </source>
</evidence>
<evidence type="ECO:0000313" key="2">
    <source>
        <dbReference type="EMBL" id="KAH7983311.1"/>
    </source>
</evidence>
<feature type="signal peptide" evidence="1">
    <location>
        <begin position="1"/>
        <end position="21"/>
    </location>
</feature>
<reference evidence="2" key="2">
    <citation type="submission" date="2021-09" db="EMBL/GenBank/DDBJ databases">
        <authorList>
            <person name="Jia N."/>
            <person name="Wang J."/>
            <person name="Shi W."/>
            <person name="Du L."/>
            <person name="Sun Y."/>
            <person name="Zhan W."/>
            <person name="Jiang J."/>
            <person name="Wang Q."/>
            <person name="Zhang B."/>
            <person name="Ji P."/>
            <person name="Sakyi L.B."/>
            <person name="Cui X."/>
            <person name="Yuan T."/>
            <person name="Jiang B."/>
            <person name="Yang W."/>
            <person name="Lam T.T.-Y."/>
            <person name="Chang Q."/>
            <person name="Ding S."/>
            <person name="Wang X."/>
            <person name="Zhu J."/>
            <person name="Ruan X."/>
            <person name="Zhao L."/>
            <person name="Wei J."/>
            <person name="Que T."/>
            <person name="Du C."/>
            <person name="Cheng J."/>
            <person name="Dai P."/>
            <person name="Han X."/>
            <person name="Huang E."/>
            <person name="Gao Y."/>
            <person name="Liu J."/>
            <person name="Shao H."/>
            <person name="Ye R."/>
            <person name="Li L."/>
            <person name="Wei W."/>
            <person name="Wang X."/>
            <person name="Wang C."/>
            <person name="Huo Q."/>
            <person name="Li W."/>
            <person name="Guo W."/>
            <person name="Chen H."/>
            <person name="Chen S."/>
            <person name="Zhou L."/>
            <person name="Zhou L."/>
            <person name="Ni X."/>
            <person name="Tian J."/>
            <person name="Zhou Y."/>
            <person name="Sheng Y."/>
            <person name="Liu T."/>
            <person name="Pan Y."/>
            <person name="Xia L."/>
            <person name="Li J."/>
            <person name="Zhao F."/>
            <person name="Cao W."/>
        </authorList>
    </citation>
    <scope>NUCLEOTIDE SEQUENCE</scope>
    <source>
        <strain evidence="2">Rsan-2018</strain>
        <tissue evidence="2">Larvae</tissue>
    </source>
</reference>
<name>A0A9D4T9F8_RHISA</name>
<sequence>MRPAVALALLLVACLLLEAEASKKKLKKLILLKKLMKKGKIIIPLPIPINWSGATVHIPGNEAPNELANG</sequence>
<dbReference type="EMBL" id="JABSTV010001245">
    <property type="protein sequence ID" value="KAH7983311.1"/>
    <property type="molecule type" value="Genomic_DNA"/>
</dbReference>
<proteinExistence type="predicted"/>
<organism evidence="2 3">
    <name type="scientific">Rhipicephalus sanguineus</name>
    <name type="common">Brown dog tick</name>
    <name type="synonym">Ixodes sanguineus</name>
    <dbReference type="NCBI Taxonomy" id="34632"/>
    <lineage>
        <taxon>Eukaryota</taxon>
        <taxon>Metazoa</taxon>
        <taxon>Ecdysozoa</taxon>
        <taxon>Arthropoda</taxon>
        <taxon>Chelicerata</taxon>
        <taxon>Arachnida</taxon>
        <taxon>Acari</taxon>
        <taxon>Parasitiformes</taxon>
        <taxon>Ixodida</taxon>
        <taxon>Ixodoidea</taxon>
        <taxon>Ixodidae</taxon>
        <taxon>Rhipicephalinae</taxon>
        <taxon>Rhipicephalus</taxon>
        <taxon>Rhipicephalus</taxon>
    </lineage>
</organism>
<gene>
    <name evidence="2" type="ORF">HPB52_010815</name>
</gene>
<keyword evidence="1" id="KW-0732">Signal</keyword>